<dbReference type="Gene3D" id="1.10.510.10">
    <property type="entry name" value="Transferase(Phosphotransferase) domain 1"/>
    <property type="match status" value="1"/>
</dbReference>
<dbReference type="OrthoDB" id="4062651at2759"/>
<dbReference type="GO" id="GO:0004674">
    <property type="term" value="F:protein serine/threonine kinase activity"/>
    <property type="evidence" value="ECO:0007669"/>
    <property type="project" value="TreeGrafter"/>
</dbReference>
<name>A0A0C2X2U7_AMAMK</name>
<dbReference type="PANTHER" id="PTHR44329">
    <property type="entry name" value="SERINE/THREONINE-PROTEIN KINASE TNNI3K-RELATED"/>
    <property type="match status" value="1"/>
</dbReference>
<dbReference type="GO" id="GO:0005524">
    <property type="term" value="F:ATP binding"/>
    <property type="evidence" value="ECO:0007669"/>
    <property type="project" value="InterPro"/>
</dbReference>
<dbReference type="InParanoid" id="A0A0C2X2U7"/>
<dbReference type="Pfam" id="PF00069">
    <property type="entry name" value="Pkinase"/>
    <property type="match status" value="1"/>
</dbReference>
<reference evidence="2 3" key="1">
    <citation type="submission" date="2014-04" db="EMBL/GenBank/DDBJ databases">
        <title>Evolutionary Origins and Diversification of the Mycorrhizal Mutualists.</title>
        <authorList>
            <consortium name="DOE Joint Genome Institute"/>
            <consortium name="Mycorrhizal Genomics Consortium"/>
            <person name="Kohler A."/>
            <person name="Kuo A."/>
            <person name="Nagy L.G."/>
            <person name="Floudas D."/>
            <person name="Copeland A."/>
            <person name="Barry K.W."/>
            <person name="Cichocki N."/>
            <person name="Veneault-Fourrey C."/>
            <person name="LaButti K."/>
            <person name="Lindquist E.A."/>
            <person name="Lipzen A."/>
            <person name="Lundell T."/>
            <person name="Morin E."/>
            <person name="Murat C."/>
            <person name="Riley R."/>
            <person name="Ohm R."/>
            <person name="Sun H."/>
            <person name="Tunlid A."/>
            <person name="Henrissat B."/>
            <person name="Grigoriev I.V."/>
            <person name="Hibbett D.S."/>
            <person name="Martin F."/>
        </authorList>
    </citation>
    <scope>NUCLEOTIDE SEQUENCE [LARGE SCALE GENOMIC DNA]</scope>
    <source>
        <strain evidence="2 3">Koide BX008</strain>
    </source>
</reference>
<accession>A0A0C2X2U7</accession>
<dbReference type="PROSITE" id="PS50011">
    <property type="entry name" value="PROTEIN_KINASE_DOM"/>
    <property type="match status" value="1"/>
</dbReference>
<dbReference type="HOGENOM" id="CLU_000288_7_18_1"/>
<dbReference type="SMART" id="SM00220">
    <property type="entry name" value="S_TKc"/>
    <property type="match status" value="1"/>
</dbReference>
<dbReference type="PROSITE" id="PS00108">
    <property type="entry name" value="PROTEIN_KINASE_ST"/>
    <property type="match status" value="1"/>
</dbReference>
<dbReference type="InterPro" id="IPR051681">
    <property type="entry name" value="Ser/Thr_Kinases-Pseudokinases"/>
</dbReference>
<dbReference type="InterPro" id="IPR008271">
    <property type="entry name" value="Ser/Thr_kinase_AS"/>
</dbReference>
<dbReference type="STRING" id="946122.A0A0C2X2U7"/>
<keyword evidence="3" id="KW-1185">Reference proteome</keyword>
<feature type="domain" description="Protein kinase" evidence="1">
    <location>
        <begin position="1"/>
        <end position="220"/>
    </location>
</feature>
<evidence type="ECO:0000313" key="2">
    <source>
        <dbReference type="EMBL" id="KIL63003.1"/>
    </source>
</evidence>
<dbReference type="InterPro" id="IPR011009">
    <property type="entry name" value="Kinase-like_dom_sf"/>
</dbReference>
<dbReference type="InterPro" id="IPR000719">
    <property type="entry name" value="Prot_kinase_dom"/>
</dbReference>
<proteinExistence type="predicted"/>
<evidence type="ECO:0000259" key="1">
    <source>
        <dbReference type="PROSITE" id="PS50011"/>
    </source>
</evidence>
<sequence length="220" mass="25494">FLQEALAWRTLSHKYILPFIGIFVDSSQSFFSLVAPFMENGTLHNWRRNMMPSILEIKKREVAEGLVYLHTEGIVHGDLKGSNVLLDSNFQVKISDFGSTKHTDSTATKTWAMTIRFAAPELFSDEEDQVLLKRTKETDIYAFGCLYYEIHFGILPFSDLSEYYRIIRRVKMGTRPALHPHPRLDDHAARLINQCWDQDPFKRPRIEDVVDNLRASRCNA</sequence>
<dbReference type="Proteomes" id="UP000054549">
    <property type="component" value="Unassembled WGS sequence"/>
</dbReference>
<dbReference type="PIRSF" id="PIRSF000654">
    <property type="entry name" value="Integrin-linked_kinase"/>
    <property type="match status" value="1"/>
</dbReference>
<dbReference type="SUPFAM" id="SSF56112">
    <property type="entry name" value="Protein kinase-like (PK-like)"/>
    <property type="match status" value="1"/>
</dbReference>
<organism evidence="2 3">
    <name type="scientific">Amanita muscaria (strain Koide BX008)</name>
    <dbReference type="NCBI Taxonomy" id="946122"/>
    <lineage>
        <taxon>Eukaryota</taxon>
        <taxon>Fungi</taxon>
        <taxon>Dikarya</taxon>
        <taxon>Basidiomycota</taxon>
        <taxon>Agaricomycotina</taxon>
        <taxon>Agaricomycetes</taxon>
        <taxon>Agaricomycetidae</taxon>
        <taxon>Agaricales</taxon>
        <taxon>Pluteineae</taxon>
        <taxon>Amanitaceae</taxon>
        <taxon>Amanita</taxon>
    </lineage>
</organism>
<dbReference type="AlphaFoldDB" id="A0A0C2X2U7"/>
<gene>
    <name evidence="2" type="ORF">M378DRAFT_1052086</name>
</gene>
<evidence type="ECO:0000313" key="3">
    <source>
        <dbReference type="Proteomes" id="UP000054549"/>
    </source>
</evidence>
<dbReference type="EMBL" id="KN818264">
    <property type="protein sequence ID" value="KIL63003.1"/>
    <property type="molecule type" value="Genomic_DNA"/>
</dbReference>
<feature type="non-terminal residue" evidence="2">
    <location>
        <position position="1"/>
    </location>
</feature>
<protein>
    <recommendedName>
        <fullName evidence="1">Protein kinase domain-containing protein</fullName>
    </recommendedName>
</protein>